<organism evidence="2 3">
    <name type="scientific">Salipaludibacillus agaradhaerens</name>
    <name type="common">Bacillus agaradhaerens</name>
    <dbReference type="NCBI Taxonomy" id="76935"/>
    <lineage>
        <taxon>Bacteria</taxon>
        <taxon>Bacillati</taxon>
        <taxon>Bacillota</taxon>
        <taxon>Bacilli</taxon>
        <taxon>Bacillales</taxon>
        <taxon>Bacillaceae</taxon>
    </lineage>
</organism>
<gene>
    <name evidence="2" type="ORF">HXA33_07410</name>
</gene>
<evidence type="ECO:0000313" key="2">
    <source>
        <dbReference type="EMBL" id="MCR6096376.1"/>
    </source>
</evidence>
<keyword evidence="3" id="KW-1185">Reference proteome</keyword>
<name>A0A9Q4FYI0_SALAG</name>
<sequence length="92" mass="10766">MEEKVSKKQTQQKGEKLTEKQPLQEEKEQPILRRDPWSDFLFGARVPLPEDKPQEEVQPTKLESEQPKSEDDKSSSEKKTDDSPTPPRFSWI</sequence>
<feature type="compositionally biased region" description="Basic and acidic residues" evidence="1">
    <location>
        <begin position="62"/>
        <end position="82"/>
    </location>
</feature>
<dbReference type="RefSeq" id="WP_257820996.1">
    <property type="nucleotide sequence ID" value="NZ_JABXYM010000001.1"/>
</dbReference>
<protein>
    <submittedName>
        <fullName evidence="2">Uncharacterized protein</fullName>
    </submittedName>
</protein>
<evidence type="ECO:0000313" key="3">
    <source>
        <dbReference type="Proteomes" id="UP001057753"/>
    </source>
</evidence>
<dbReference type="Proteomes" id="UP001057753">
    <property type="component" value="Unassembled WGS sequence"/>
</dbReference>
<dbReference type="EMBL" id="JABXYM010000001">
    <property type="protein sequence ID" value="MCR6096376.1"/>
    <property type="molecule type" value="Genomic_DNA"/>
</dbReference>
<dbReference type="AlphaFoldDB" id="A0A9Q4FYI0"/>
<evidence type="ECO:0000256" key="1">
    <source>
        <dbReference type="SAM" id="MobiDB-lite"/>
    </source>
</evidence>
<feature type="region of interest" description="Disordered" evidence="1">
    <location>
        <begin position="1"/>
        <end position="92"/>
    </location>
</feature>
<proteinExistence type="predicted"/>
<feature type="compositionally biased region" description="Basic and acidic residues" evidence="1">
    <location>
        <begin position="13"/>
        <end position="37"/>
    </location>
</feature>
<reference evidence="2" key="1">
    <citation type="submission" date="2020-06" db="EMBL/GenBank/DDBJ databases">
        <title>Insight into the genomes of haloalkaliphilic bacilli from Kenyan soda lakes.</title>
        <authorList>
            <person name="Mwirichia R."/>
            <person name="Villamizar G.C."/>
            <person name="Poehlein A."/>
            <person name="Mugweru J."/>
            <person name="Kipnyargis A."/>
            <person name="Kiplimo D."/>
            <person name="Orwa P."/>
            <person name="Daniel R."/>
        </authorList>
    </citation>
    <scope>NUCLEOTIDE SEQUENCE</scope>
    <source>
        <strain evidence="2">B1096_S55</strain>
    </source>
</reference>
<comment type="caution">
    <text evidence="2">The sequence shown here is derived from an EMBL/GenBank/DDBJ whole genome shotgun (WGS) entry which is preliminary data.</text>
</comment>
<accession>A0A9Q4FYI0</accession>